<keyword evidence="2" id="KW-1185">Reference proteome</keyword>
<evidence type="ECO:0000313" key="2">
    <source>
        <dbReference type="Proteomes" id="UP000479710"/>
    </source>
</evidence>
<gene>
    <name evidence="1" type="ORF">E2562_020153</name>
</gene>
<evidence type="ECO:0000313" key="1">
    <source>
        <dbReference type="EMBL" id="KAF0888935.1"/>
    </source>
</evidence>
<organism evidence="1 2">
    <name type="scientific">Oryza meyeriana var. granulata</name>
    <dbReference type="NCBI Taxonomy" id="110450"/>
    <lineage>
        <taxon>Eukaryota</taxon>
        <taxon>Viridiplantae</taxon>
        <taxon>Streptophyta</taxon>
        <taxon>Embryophyta</taxon>
        <taxon>Tracheophyta</taxon>
        <taxon>Spermatophyta</taxon>
        <taxon>Magnoliopsida</taxon>
        <taxon>Liliopsida</taxon>
        <taxon>Poales</taxon>
        <taxon>Poaceae</taxon>
        <taxon>BOP clade</taxon>
        <taxon>Oryzoideae</taxon>
        <taxon>Oryzeae</taxon>
        <taxon>Oryzinae</taxon>
        <taxon>Oryza</taxon>
        <taxon>Oryza meyeriana</taxon>
    </lineage>
</organism>
<comment type="caution">
    <text evidence="1">The sequence shown here is derived from an EMBL/GenBank/DDBJ whole genome shotgun (WGS) entry which is preliminary data.</text>
</comment>
<dbReference type="EMBL" id="SPHZ02000012">
    <property type="protein sequence ID" value="KAF0888935.1"/>
    <property type="molecule type" value="Genomic_DNA"/>
</dbReference>
<proteinExistence type="predicted"/>
<accession>A0A6G1BKR4</accession>
<sequence length="104" mass="10713">MAWRGAASRTVLAAVRRPAPSAAAARGLRAPPPLAAPRLRRVPSAFASPSSSPIAAARPLAAMMGSPLTTAALLARLTAHPAASVRACCELSQGISFRRTCQDR</sequence>
<dbReference type="Proteomes" id="UP000479710">
    <property type="component" value="Unassembled WGS sequence"/>
</dbReference>
<name>A0A6G1BKR4_9ORYZ</name>
<protein>
    <submittedName>
        <fullName evidence="1">Uncharacterized protein</fullName>
    </submittedName>
</protein>
<dbReference type="AlphaFoldDB" id="A0A6G1BKR4"/>
<reference evidence="1 2" key="1">
    <citation type="submission" date="2019-11" db="EMBL/GenBank/DDBJ databases">
        <title>Whole genome sequence of Oryza granulata.</title>
        <authorList>
            <person name="Li W."/>
        </authorList>
    </citation>
    <scope>NUCLEOTIDE SEQUENCE [LARGE SCALE GENOMIC DNA]</scope>
    <source>
        <strain evidence="2">cv. Menghai</strain>
        <tissue evidence="1">Leaf</tissue>
    </source>
</reference>